<keyword evidence="1" id="KW-1133">Transmembrane helix</keyword>
<dbReference type="InterPro" id="IPR058647">
    <property type="entry name" value="BSH_CzcB-like"/>
</dbReference>
<dbReference type="OrthoDB" id="5522338at2"/>
<evidence type="ECO:0000313" key="3">
    <source>
        <dbReference type="EMBL" id="RKG95930.1"/>
    </source>
</evidence>
<dbReference type="Proteomes" id="UP000268313">
    <property type="component" value="Unassembled WGS sequence"/>
</dbReference>
<keyword evidence="1" id="KW-0472">Membrane</keyword>
<dbReference type="InterPro" id="IPR050739">
    <property type="entry name" value="MFP"/>
</dbReference>
<keyword evidence="1" id="KW-0812">Transmembrane</keyword>
<proteinExistence type="predicted"/>
<dbReference type="SUPFAM" id="SSF111369">
    <property type="entry name" value="HlyD-like secretion proteins"/>
    <property type="match status" value="1"/>
</dbReference>
<sequence>MHRQQDGDVLRLAPDWTRWTFWWLALILGVGLLMCVVGTVSEYAVGPALVRVEQRRDVTAQSAGVVATVEIQPGQRVAAGQVLVTLQSEEEDAELARIEHQMELLLLRYMRDLTDQGALQALTALRAEREQAQARLKARSLVAPLEGFVGDVRIHPGQYLAVGTLVASIVENDAPAYLLAILPGYYRPFLRPGMPLRVELEGFQYEYRELVIESVGEQLIGPGELKRYLSPDLADTMEDPKGPVVLVRAPIPSRSFSIRGRRFEYFEGMPARAQVAVRSEAIFVAMIPGLKVLFPNDD</sequence>
<evidence type="ECO:0000256" key="1">
    <source>
        <dbReference type="SAM" id="Phobius"/>
    </source>
</evidence>
<dbReference type="AlphaFoldDB" id="A0A3A8JVV2"/>
<evidence type="ECO:0000313" key="4">
    <source>
        <dbReference type="Proteomes" id="UP000268313"/>
    </source>
</evidence>
<keyword evidence="4" id="KW-1185">Reference proteome</keyword>
<comment type="caution">
    <text evidence="3">The sequence shown here is derived from an EMBL/GenBank/DDBJ whole genome shotgun (WGS) entry which is preliminary data.</text>
</comment>
<dbReference type="Gene3D" id="2.40.50.100">
    <property type="match status" value="1"/>
</dbReference>
<dbReference type="EMBL" id="RAWE01000236">
    <property type="protein sequence ID" value="RKG95930.1"/>
    <property type="molecule type" value="Genomic_DNA"/>
</dbReference>
<dbReference type="PANTHER" id="PTHR30386">
    <property type="entry name" value="MEMBRANE FUSION SUBUNIT OF EMRAB-TOLC MULTIDRUG EFFLUX PUMP"/>
    <property type="match status" value="1"/>
</dbReference>
<reference evidence="4" key="1">
    <citation type="submission" date="2018-09" db="EMBL/GenBank/DDBJ databases">
        <authorList>
            <person name="Livingstone P.G."/>
            <person name="Whitworth D.E."/>
        </authorList>
    </citation>
    <scope>NUCLEOTIDE SEQUENCE [LARGE SCALE GENOMIC DNA]</scope>
    <source>
        <strain evidence="4">CA043D</strain>
    </source>
</reference>
<feature type="transmembrane region" description="Helical" evidence="1">
    <location>
        <begin position="20"/>
        <end position="45"/>
    </location>
</feature>
<evidence type="ECO:0000259" key="2">
    <source>
        <dbReference type="Pfam" id="PF25973"/>
    </source>
</evidence>
<organism evidence="3 4">
    <name type="scientific">Corallococcus carmarthensis</name>
    <dbReference type="NCBI Taxonomy" id="2316728"/>
    <lineage>
        <taxon>Bacteria</taxon>
        <taxon>Pseudomonadati</taxon>
        <taxon>Myxococcota</taxon>
        <taxon>Myxococcia</taxon>
        <taxon>Myxococcales</taxon>
        <taxon>Cystobacterineae</taxon>
        <taxon>Myxococcaceae</taxon>
        <taxon>Corallococcus</taxon>
    </lineage>
</organism>
<name>A0A3A8JVV2_9BACT</name>
<feature type="domain" description="CzcB-like barrel-sandwich hybrid" evidence="2">
    <location>
        <begin position="57"/>
        <end position="164"/>
    </location>
</feature>
<gene>
    <name evidence="3" type="ORF">D7X32_37575</name>
</gene>
<protein>
    <submittedName>
        <fullName evidence="3">HlyD family efflux transporter periplasmic adaptor subunit</fullName>
    </submittedName>
</protein>
<accession>A0A3A8JVV2</accession>
<dbReference type="Pfam" id="PF25973">
    <property type="entry name" value="BSH_CzcB"/>
    <property type="match status" value="1"/>
</dbReference>